<dbReference type="SUPFAM" id="SSF81665">
    <property type="entry name" value="Calcium ATPase, transmembrane domain M"/>
    <property type="match status" value="1"/>
</dbReference>
<proteinExistence type="predicted"/>
<keyword evidence="4" id="KW-1185">Reference proteome</keyword>
<feature type="transmembrane region" description="Helical" evidence="1">
    <location>
        <begin position="94"/>
        <end position="111"/>
    </location>
</feature>
<evidence type="ECO:0000313" key="3">
    <source>
        <dbReference type="EMBL" id="KRM40880.1"/>
    </source>
</evidence>
<sequence length="342" mass="38971">MNTCPNCGHKVAEQDTVCPTCGFNLKKYQEDFFVKEDADSKPVSRKAYRKENKQSQPSNQNNVVQKMITWIHTNSTIVFLLGVFLLIVMSFSRSLGWIAFLALLVWLFIVCDRADKIERYTADQRLTEQINQTGSHLFNSVEENSQKFRSQSKKFQESHPKVEDRVEKVKEVKTRRFSYIQLSVVLTAFISLVVLFSGSGAAVAGSFYSEKMSISKVLLSLAGRLISSGQTVVYALIFYLVWLLLIVFPIVIIYNVFKNTKKSQWISFIFSLIETIFLIYIVFKMSSTVRANTGIFKQLTSQLITYAVSVGASTYFLILASVMTTGLSGYNLFNKNHRFDEK</sequence>
<keyword evidence="1" id="KW-0812">Transmembrane</keyword>
<comment type="caution">
    <text evidence="3">The sequence shown here is derived from an EMBL/GenBank/DDBJ whole genome shotgun (WGS) entry which is preliminary data.</text>
</comment>
<feature type="domain" description="Putative zinc-ribbon" evidence="2">
    <location>
        <begin position="1"/>
        <end position="22"/>
    </location>
</feature>
<feature type="transmembrane region" description="Helical" evidence="1">
    <location>
        <begin position="303"/>
        <end position="333"/>
    </location>
</feature>
<dbReference type="Pfam" id="PF13248">
    <property type="entry name" value="Zn_ribbon_3"/>
    <property type="match status" value="1"/>
</dbReference>
<evidence type="ECO:0000256" key="1">
    <source>
        <dbReference type="SAM" id="Phobius"/>
    </source>
</evidence>
<dbReference type="InterPro" id="IPR059113">
    <property type="entry name" value="Znf_ribbon"/>
</dbReference>
<dbReference type="RefSeq" id="WP_056941406.1">
    <property type="nucleotide sequence ID" value="NZ_AZGI01000006.1"/>
</dbReference>
<dbReference type="eggNOG" id="ENOG50309JX">
    <property type="taxonomic scope" value="Bacteria"/>
</dbReference>
<dbReference type="PATRIC" id="fig|1423754.3.peg.77"/>
<name>A0A0R1YEH2_9LACO</name>
<feature type="transmembrane region" description="Helical" evidence="1">
    <location>
        <begin position="67"/>
        <end position="88"/>
    </location>
</feature>
<protein>
    <recommendedName>
        <fullName evidence="2">Putative zinc-ribbon domain-containing protein</fullName>
    </recommendedName>
</protein>
<dbReference type="STRING" id="1423754.FC39_GL000076"/>
<dbReference type="AlphaFoldDB" id="A0A0R1YEH2"/>
<dbReference type="EMBL" id="AZGI01000006">
    <property type="protein sequence ID" value="KRM40880.1"/>
    <property type="molecule type" value="Genomic_DNA"/>
</dbReference>
<accession>A0A0R1YEH2</accession>
<organism evidence="3 4">
    <name type="scientific">Lactobacillus hamsteri DSM 5661 = JCM 6256</name>
    <dbReference type="NCBI Taxonomy" id="1423754"/>
    <lineage>
        <taxon>Bacteria</taxon>
        <taxon>Bacillati</taxon>
        <taxon>Bacillota</taxon>
        <taxon>Bacilli</taxon>
        <taxon>Lactobacillales</taxon>
        <taxon>Lactobacillaceae</taxon>
        <taxon>Lactobacillus</taxon>
    </lineage>
</organism>
<feature type="transmembrane region" description="Helical" evidence="1">
    <location>
        <begin position="232"/>
        <end position="253"/>
    </location>
</feature>
<dbReference type="InterPro" id="IPR023298">
    <property type="entry name" value="ATPase_P-typ_TM_dom_sf"/>
</dbReference>
<feature type="transmembrane region" description="Helical" evidence="1">
    <location>
        <begin position="265"/>
        <end position="283"/>
    </location>
</feature>
<keyword evidence="1" id="KW-0472">Membrane</keyword>
<feature type="transmembrane region" description="Helical" evidence="1">
    <location>
        <begin position="182"/>
        <end position="208"/>
    </location>
</feature>
<evidence type="ECO:0000259" key="2">
    <source>
        <dbReference type="Pfam" id="PF13248"/>
    </source>
</evidence>
<evidence type="ECO:0000313" key="4">
    <source>
        <dbReference type="Proteomes" id="UP000051223"/>
    </source>
</evidence>
<keyword evidence="1" id="KW-1133">Transmembrane helix</keyword>
<gene>
    <name evidence="3" type="ORF">FC39_GL000076</name>
</gene>
<dbReference type="Proteomes" id="UP000051223">
    <property type="component" value="Unassembled WGS sequence"/>
</dbReference>
<reference evidence="3 4" key="1">
    <citation type="journal article" date="2015" name="Genome Announc.">
        <title>Expanding the biotechnology potential of lactobacilli through comparative genomics of 213 strains and associated genera.</title>
        <authorList>
            <person name="Sun Z."/>
            <person name="Harris H.M."/>
            <person name="McCann A."/>
            <person name="Guo C."/>
            <person name="Argimon S."/>
            <person name="Zhang W."/>
            <person name="Yang X."/>
            <person name="Jeffery I.B."/>
            <person name="Cooney J.C."/>
            <person name="Kagawa T.F."/>
            <person name="Liu W."/>
            <person name="Song Y."/>
            <person name="Salvetti E."/>
            <person name="Wrobel A."/>
            <person name="Rasinkangas P."/>
            <person name="Parkhill J."/>
            <person name="Rea M.C."/>
            <person name="O'Sullivan O."/>
            <person name="Ritari J."/>
            <person name="Douillard F.P."/>
            <person name="Paul Ross R."/>
            <person name="Yang R."/>
            <person name="Briner A.E."/>
            <person name="Felis G.E."/>
            <person name="de Vos W.M."/>
            <person name="Barrangou R."/>
            <person name="Klaenhammer T.R."/>
            <person name="Caufield P.W."/>
            <person name="Cui Y."/>
            <person name="Zhang H."/>
            <person name="O'Toole P.W."/>
        </authorList>
    </citation>
    <scope>NUCLEOTIDE SEQUENCE [LARGE SCALE GENOMIC DNA]</scope>
    <source>
        <strain evidence="3 4">DSM 5661</strain>
    </source>
</reference>